<sequence length="37" mass="4156">RPEFALQHQSDPGNGKQGNVTLVGVKKIIRDLIEIKR</sequence>
<protein>
    <submittedName>
        <fullName evidence="1">Uncharacterized protein</fullName>
    </submittedName>
</protein>
<accession>X1TEA4</accession>
<gene>
    <name evidence="1" type="ORF">S12H4_48305</name>
</gene>
<dbReference type="EMBL" id="BARW01030172">
    <property type="protein sequence ID" value="GAJ03589.1"/>
    <property type="molecule type" value="Genomic_DNA"/>
</dbReference>
<name>X1TEA4_9ZZZZ</name>
<reference evidence="1" key="1">
    <citation type="journal article" date="2014" name="Front. Microbiol.">
        <title>High frequency of phylogenetically diverse reductive dehalogenase-homologous genes in deep subseafloor sedimentary metagenomes.</title>
        <authorList>
            <person name="Kawai M."/>
            <person name="Futagami T."/>
            <person name="Toyoda A."/>
            <person name="Takaki Y."/>
            <person name="Nishi S."/>
            <person name="Hori S."/>
            <person name="Arai W."/>
            <person name="Tsubouchi T."/>
            <person name="Morono Y."/>
            <person name="Uchiyama I."/>
            <person name="Ito T."/>
            <person name="Fujiyama A."/>
            <person name="Inagaki F."/>
            <person name="Takami H."/>
        </authorList>
    </citation>
    <scope>NUCLEOTIDE SEQUENCE</scope>
    <source>
        <strain evidence="1">Expedition CK06-06</strain>
    </source>
</reference>
<comment type="caution">
    <text evidence="1">The sequence shown here is derived from an EMBL/GenBank/DDBJ whole genome shotgun (WGS) entry which is preliminary data.</text>
</comment>
<organism evidence="1">
    <name type="scientific">marine sediment metagenome</name>
    <dbReference type="NCBI Taxonomy" id="412755"/>
    <lineage>
        <taxon>unclassified sequences</taxon>
        <taxon>metagenomes</taxon>
        <taxon>ecological metagenomes</taxon>
    </lineage>
</organism>
<feature type="non-terminal residue" evidence="1">
    <location>
        <position position="1"/>
    </location>
</feature>
<evidence type="ECO:0000313" key="1">
    <source>
        <dbReference type="EMBL" id="GAJ03589.1"/>
    </source>
</evidence>
<dbReference type="AlphaFoldDB" id="X1TEA4"/>
<proteinExistence type="predicted"/>